<evidence type="ECO:0000256" key="1">
    <source>
        <dbReference type="SAM" id="MobiDB-lite"/>
    </source>
</evidence>
<feature type="compositionally biased region" description="Basic residues" evidence="1">
    <location>
        <begin position="66"/>
        <end position="75"/>
    </location>
</feature>
<name>A0A3M7RIB3_BRAPC</name>
<keyword evidence="3" id="KW-1185">Reference proteome</keyword>
<dbReference type="EMBL" id="REGN01003348">
    <property type="protein sequence ID" value="RNA23140.1"/>
    <property type="molecule type" value="Genomic_DNA"/>
</dbReference>
<accession>A0A3M7RIB3</accession>
<organism evidence="2 3">
    <name type="scientific">Brachionus plicatilis</name>
    <name type="common">Marine rotifer</name>
    <name type="synonym">Brachionus muelleri</name>
    <dbReference type="NCBI Taxonomy" id="10195"/>
    <lineage>
        <taxon>Eukaryota</taxon>
        <taxon>Metazoa</taxon>
        <taxon>Spiralia</taxon>
        <taxon>Gnathifera</taxon>
        <taxon>Rotifera</taxon>
        <taxon>Eurotatoria</taxon>
        <taxon>Monogononta</taxon>
        <taxon>Pseudotrocha</taxon>
        <taxon>Ploima</taxon>
        <taxon>Brachionidae</taxon>
        <taxon>Brachionus</taxon>
    </lineage>
</organism>
<reference evidence="2 3" key="1">
    <citation type="journal article" date="2018" name="Sci. Rep.">
        <title>Genomic signatures of local adaptation to the degree of environmental predictability in rotifers.</title>
        <authorList>
            <person name="Franch-Gras L."/>
            <person name="Hahn C."/>
            <person name="Garcia-Roger E.M."/>
            <person name="Carmona M.J."/>
            <person name="Serra M."/>
            <person name="Gomez A."/>
        </authorList>
    </citation>
    <scope>NUCLEOTIDE SEQUENCE [LARGE SCALE GENOMIC DNA]</scope>
    <source>
        <strain evidence="2">HYR1</strain>
    </source>
</reference>
<protein>
    <submittedName>
        <fullName evidence="2">Uncharacterized protein</fullName>
    </submittedName>
</protein>
<comment type="caution">
    <text evidence="2">The sequence shown here is derived from an EMBL/GenBank/DDBJ whole genome shotgun (WGS) entry which is preliminary data.</text>
</comment>
<gene>
    <name evidence="2" type="ORF">BpHYR1_020228</name>
</gene>
<dbReference type="Proteomes" id="UP000276133">
    <property type="component" value="Unassembled WGS sequence"/>
</dbReference>
<feature type="region of interest" description="Disordered" evidence="1">
    <location>
        <begin position="66"/>
        <end position="86"/>
    </location>
</feature>
<proteinExistence type="predicted"/>
<sequence length="101" mass="11696">MSDRLGTKVIEITEIFLFGEKVEYTFEKYSKLYRLIDKILTNKGERAGRFHDLEWHPNAKDVLLGAHKKKGRSGKKSINPSNKPRAECRFELPTILSFAQN</sequence>
<evidence type="ECO:0000313" key="3">
    <source>
        <dbReference type="Proteomes" id="UP000276133"/>
    </source>
</evidence>
<evidence type="ECO:0000313" key="2">
    <source>
        <dbReference type="EMBL" id="RNA23140.1"/>
    </source>
</evidence>
<dbReference type="AlphaFoldDB" id="A0A3M7RIB3"/>